<feature type="domain" description="GmrSD restriction endonucleases C-terminal" evidence="3">
    <location>
        <begin position="135"/>
        <end position="272"/>
    </location>
</feature>
<reference evidence="6 7" key="1">
    <citation type="submission" date="2018-06" db="EMBL/GenBank/DDBJ databases">
        <authorList>
            <consortium name="Pathogen Informatics"/>
            <person name="Doyle S."/>
        </authorList>
    </citation>
    <scope>NUCLEOTIDE SEQUENCE [LARGE SCALE GENOMIC DNA]</scope>
    <source>
        <strain evidence="6 7">NCTC11820</strain>
    </source>
</reference>
<feature type="transmembrane region" description="Helical" evidence="2">
    <location>
        <begin position="20"/>
        <end position="39"/>
    </location>
</feature>
<dbReference type="Proteomes" id="UP000250245">
    <property type="component" value="Unassembled WGS sequence"/>
</dbReference>
<dbReference type="AlphaFoldDB" id="A0A2X3BSH7"/>
<proteinExistence type="predicted"/>
<evidence type="ECO:0000313" key="6">
    <source>
        <dbReference type="EMBL" id="SQC02316.1"/>
    </source>
</evidence>
<protein>
    <submittedName>
        <fullName evidence="6">Domain of uncharacterized function (DUF1994)</fullName>
    </submittedName>
</protein>
<keyword evidence="2" id="KW-1133">Transmembrane helix</keyword>
<dbReference type="PANTHER" id="PTHR24094">
    <property type="entry name" value="SECRETED PROTEIN"/>
    <property type="match status" value="1"/>
</dbReference>
<accession>A0A2X3BSH7</accession>
<sequence>MPTSKPGKAPTKQISSTKKLLVGVGVLLILVVLGSGMGYKPNDLVPDPATSTSPAISPKVPRVTDAPTPTSSDSSPTPTPEITVEPIPTTPTPETSGDAAAALASLPVKGRAPKTGYRRAEFGRRWRDIDHNGCDTRNDILNRDLTNKTWKANTHGCVVLSGTLTEPYSGETKYFHKSQAAAIQIDHVVALSDAWQKGAQALSAAQRETLANDPLNLLAVDGRLNQQKSDSDAATWLPPRQGFRCAYVSRQIAVKAKYRLWVTPSERDAMVHILSNCPGQPLPASSE</sequence>
<dbReference type="OMA" id="KAGTHNC"/>
<dbReference type="EMBL" id="UASJ01000015">
    <property type="protein sequence ID" value="SQC02311.1"/>
    <property type="molecule type" value="Genomic_DNA"/>
</dbReference>
<evidence type="ECO:0000256" key="1">
    <source>
        <dbReference type="SAM" id="MobiDB-lite"/>
    </source>
</evidence>
<evidence type="ECO:0000256" key="2">
    <source>
        <dbReference type="SAM" id="Phobius"/>
    </source>
</evidence>
<evidence type="ECO:0000313" key="7">
    <source>
        <dbReference type="Proteomes" id="UP000250245"/>
    </source>
</evidence>
<name>A0A2X3BSH7_9ACTO</name>
<evidence type="ECO:0000313" key="5">
    <source>
        <dbReference type="EMBL" id="SQC02311.1"/>
    </source>
</evidence>
<feature type="region of interest" description="Disordered" evidence="1">
    <location>
        <begin position="44"/>
        <end position="99"/>
    </location>
</feature>
<evidence type="ECO:0000313" key="4">
    <source>
        <dbReference type="EMBL" id="SQB64829.1"/>
    </source>
</evidence>
<evidence type="ECO:0000259" key="3">
    <source>
        <dbReference type="Pfam" id="PF07510"/>
    </source>
</evidence>
<dbReference type="EMBL" id="UASJ01000015">
    <property type="protein sequence ID" value="SQC02316.1"/>
    <property type="molecule type" value="Genomic_DNA"/>
</dbReference>
<dbReference type="PANTHER" id="PTHR24094:SF15">
    <property type="entry name" value="AMP-DEPENDENT SYNTHETASE_LIGASE DOMAIN-CONTAINING PROTEIN-RELATED"/>
    <property type="match status" value="1"/>
</dbReference>
<feature type="compositionally biased region" description="Low complexity" evidence="1">
    <location>
        <begin position="64"/>
        <end position="95"/>
    </location>
</feature>
<keyword evidence="2" id="KW-0472">Membrane</keyword>
<dbReference type="InterPro" id="IPR011089">
    <property type="entry name" value="GmrSD_C"/>
</dbReference>
<dbReference type="Pfam" id="PF07510">
    <property type="entry name" value="GmrSD_C"/>
    <property type="match status" value="1"/>
</dbReference>
<dbReference type="EMBL" id="UASJ01000001">
    <property type="protein sequence ID" value="SQB64829.1"/>
    <property type="molecule type" value="Genomic_DNA"/>
</dbReference>
<gene>
    <name evidence="4" type="ORF">NCTC11820_01183</name>
    <name evidence="5" type="ORF">NCTC11820_02199</name>
    <name evidence="6" type="ORF">NCTC11820_02204</name>
</gene>
<organism evidence="6 7">
    <name type="scientific">Mobiluncus curtisii</name>
    <dbReference type="NCBI Taxonomy" id="2051"/>
    <lineage>
        <taxon>Bacteria</taxon>
        <taxon>Bacillati</taxon>
        <taxon>Actinomycetota</taxon>
        <taxon>Actinomycetes</taxon>
        <taxon>Actinomycetales</taxon>
        <taxon>Actinomycetaceae</taxon>
        <taxon>Mobiluncus</taxon>
    </lineage>
</organism>
<keyword evidence="2" id="KW-0812">Transmembrane</keyword>